<dbReference type="AlphaFoldDB" id="T1CWC2"/>
<dbReference type="InterPro" id="IPR015947">
    <property type="entry name" value="PUA-like_sf"/>
</dbReference>
<protein>
    <recommendedName>
        <fullName evidence="2">sulfate adenylyltransferase</fullName>
        <ecNumber evidence="2">2.7.7.4</ecNumber>
    </recommendedName>
</protein>
<dbReference type="SUPFAM" id="SSF88697">
    <property type="entry name" value="PUA domain-like"/>
    <property type="match status" value="1"/>
</dbReference>
<evidence type="ECO:0000259" key="7">
    <source>
        <dbReference type="Pfam" id="PF01583"/>
    </source>
</evidence>
<evidence type="ECO:0000256" key="3">
    <source>
        <dbReference type="ARBA" id="ARBA00022679"/>
    </source>
</evidence>
<feature type="domain" description="ATP-sulfurylase PUA-like" evidence="9">
    <location>
        <begin position="22"/>
        <end position="156"/>
    </location>
</feature>
<dbReference type="EMBL" id="AUZY01001648">
    <property type="protein sequence ID" value="EQD74310.1"/>
    <property type="molecule type" value="Genomic_DNA"/>
</dbReference>
<proteinExistence type="predicted"/>
<dbReference type="InterPro" id="IPR027417">
    <property type="entry name" value="P-loop_NTPase"/>
</dbReference>
<feature type="non-terminal residue" evidence="10">
    <location>
        <position position="423"/>
    </location>
</feature>
<accession>T1CWC2</accession>
<gene>
    <name evidence="10" type="ORF">B1B_02741</name>
</gene>
<dbReference type="GO" id="GO:0019379">
    <property type="term" value="P:sulfate assimilation, phosphoadenylyl sulfate reduction by phosphoadenylyl-sulfate reductase (thioredoxin)"/>
    <property type="evidence" value="ECO:0007669"/>
    <property type="project" value="TreeGrafter"/>
</dbReference>
<reference evidence="10" key="1">
    <citation type="submission" date="2013-08" db="EMBL/GenBank/DDBJ databases">
        <authorList>
            <person name="Mendez C."/>
            <person name="Richter M."/>
            <person name="Ferrer M."/>
            <person name="Sanchez J."/>
        </authorList>
    </citation>
    <scope>NUCLEOTIDE SEQUENCE</scope>
</reference>
<dbReference type="Pfam" id="PF01583">
    <property type="entry name" value="APS_kinase"/>
    <property type="match status" value="1"/>
</dbReference>
<dbReference type="Gene3D" id="3.40.50.620">
    <property type="entry name" value="HUPs"/>
    <property type="match status" value="1"/>
</dbReference>
<dbReference type="InterPro" id="IPR059117">
    <property type="entry name" value="APS_kinase_dom"/>
</dbReference>
<dbReference type="CDD" id="cd00517">
    <property type="entry name" value="ATPS"/>
    <property type="match status" value="1"/>
</dbReference>
<dbReference type="Pfam" id="PF01747">
    <property type="entry name" value="ATP-sulfurylase"/>
    <property type="match status" value="1"/>
</dbReference>
<keyword evidence="10" id="KW-0418">Kinase</keyword>
<dbReference type="SUPFAM" id="SSF52540">
    <property type="entry name" value="P-loop containing nucleoside triphosphate hydrolases"/>
    <property type="match status" value="1"/>
</dbReference>
<dbReference type="PANTHER" id="PTHR42700">
    <property type="entry name" value="SULFATE ADENYLYLTRANSFERASE"/>
    <property type="match status" value="1"/>
</dbReference>
<dbReference type="GO" id="GO:0016301">
    <property type="term" value="F:kinase activity"/>
    <property type="evidence" value="ECO:0007669"/>
    <property type="project" value="UniProtKB-KW"/>
</dbReference>
<evidence type="ECO:0000256" key="2">
    <source>
        <dbReference type="ARBA" id="ARBA00012391"/>
    </source>
</evidence>
<dbReference type="EC" id="2.7.7.4" evidence="2"/>
<dbReference type="Gene3D" id="3.40.50.300">
    <property type="entry name" value="P-loop containing nucleotide triphosphate hydrolases"/>
    <property type="match status" value="1"/>
</dbReference>
<dbReference type="SUPFAM" id="SSF52374">
    <property type="entry name" value="Nucleotidylyl transferase"/>
    <property type="match status" value="1"/>
</dbReference>
<dbReference type="InterPro" id="IPR002650">
    <property type="entry name" value="Sulphate_adenylyltransferase"/>
</dbReference>
<dbReference type="GO" id="GO:0004781">
    <property type="term" value="F:sulfate adenylyltransferase (ATP) activity"/>
    <property type="evidence" value="ECO:0007669"/>
    <property type="project" value="UniProtKB-EC"/>
</dbReference>
<feature type="domain" description="Sulphate adenylyltransferase catalytic" evidence="8">
    <location>
        <begin position="168"/>
        <end position="381"/>
    </location>
</feature>
<dbReference type="InterPro" id="IPR050512">
    <property type="entry name" value="Sulf_AdTrans/APS_kinase"/>
</dbReference>
<organism evidence="10">
    <name type="scientific">mine drainage metagenome</name>
    <dbReference type="NCBI Taxonomy" id="410659"/>
    <lineage>
        <taxon>unclassified sequences</taxon>
        <taxon>metagenomes</taxon>
        <taxon>ecological metagenomes</taxon>
    </lineage>
</organism>
<sequence length="423" mass="47112">MAVLLPEHYVTPVEKDRILREIRQEQAPAWDLTRRQLCDLELILNGAFHPLSGFLGPDDYRSVVVKGRLRDGTLWPIPIVLDLPESFAAKLAPGMLLELRESEGIPVAALEVETLDRPDRVEEALHVFGTDDPTHPGVRYLLESTHPVYVSGALRGLAPPPHYDFRPLRMTPNELRARFDALGWRRVIAFQTRNPLHRAHVELTFRAASEQEANLFLHPSVGLTRPGDVDAYTRVRCYEKVLAHYPAATTLLALLPLAMRMGGPREVLLHMIIRKNFGASHFIVGRDHAGPGRDRNGEPFYPPLAAREAALQAQAEIGIEVVAFGEMVYAPRRGQYVEAGALAPGEESLTLSGTELRRRLALGLEIPEWFSYPEVIAELRRSHPPLARRGFAIFLTGLSGAGKSTIAHVLTERLLELGTRPVT</sequence>
<dbReference type="GO" id="GO:0005524">
    <property type="term" value="F:ATP binding"/>
    <property type="evidence" value="ECO:0007669"/>
    <property type="project" value="UniProtKB-KW"/>
</dbReference>
<evidence type="ECO:0000256" key="4">
    <source>
        <dbReference type="ARBA" id="ARBA00022695"/>
    </source>
</evidence>
<dbReference type="NCBIfam" id="TIGR00339">
    <property type="entry name" value="sopT"/>
    <property type="match status" value="1"/>
</dbReference>
<keyword evidence="3 10" id="KW-0808">Transferase</keyword>
<keyword evidence="4 10" id="KW-0548">Nucleotidyltransferase</keyword>
<keyword evidence="5" id="KW-0547">Nucleotide-binding</keyword>
<evidence type="ECO:0000259" key="8">
    <source>
        <dbReference type="Pfam" id="PF01747"/>
    </source>
</evidence>
<dbReference type="InterPro" id="IPR014729">
    <property type="entry name" value="Rossmann-like_a/b/a_fold"/>
</dbReference>
<dbReference type="PANTHER" id="PTHR42700:SF1">
    <property type="entry name" value="SULFATE ADENYLYLTRANSFERASE"/>
    <property type="match status" value="1"/>
</dbReference>
<evidence type="ECO:0000313" key="10">
    <source>
        <dbReference type="EMBL" id="EQD74310.1"/>
    </source>
</evidence>
<comment type="pathway">
    <text evidence="1">Sulfur metabolism.</text>
</comment>
<dbReference type="InterPro" id="IPR024951">
    <property type="entry name" value="Sulfurylase_cat_dom"/>
</dbReference>
<evidence type="ECO:0000256" key="5">
    <source>
        <dbReference type="ARBA" id="ARBA00022741"/>
    </source>
</evidence>
<dbReference type="Gene3D" id="3.10.400.10">
    <property type="entry name" value="Sulfate adenylyltransferase"/>
    <property type="match status" value="1"/>
</dbReference>
<evidence type="ECO:0000256" key="1">
    <source>
        <dbReference type="ARBA" id="ARBA00004678"/>
    </source>
</evidence>
<dbReference type="InterPro" id="IPR025980">
    <property type="entry name" value="ATP-Sase_PUA-like_dom"/>
</dbReference>
<comment type="caution">
    <text evidence="10">The sequence shown here is derived from an EMBL/GenBank/DDBJ whole genome shotgun (WGS) entry which is preliminary data.</text>
</comment>
<dbReference type="Pfam" id="PF14306">
    <property type="entry name" value="PUA_2"/>
    <property type="match status" value="1"/>
</dbReference>
<evidence type="ECO:0000256" key="6">
    <source>
        <dbReference type="ARBA" id="ARBA00022840"/>
    </source>
</evidence>
<dbReference type="GO" id="GO:0005737">
    <property type="term" value="C:cytoplasm"/>
    <property type="evidence" value="ECO:0007669"/>
    <property type="project" value="TreeGrafter"/>
</dbReference>
<keyword evidence="6" id="KW-0067">ATP-binding</keyword>
<evidence type="ECO:0000259" key="9">
    <source>
        <dbReference type="Pfam" id="PF14306"/>
    </source>
</evidence>
<dbReference type="GO" id="GO:0010134">
    <property type="term" value="P:sulfate assimilation via adenylyl sulfate reduction"/>
    <property type="evidence" value="ECO:0007669"/>
    <property type="project" value="TreeGrafter"/>
</dbReference>
<reference evidence="10" key="2">
    <citation type="journal article" date="2014" name="ISME J.">
        <title>Microbial stratification in low pH oxic and suboxic macroscopic growths along an acid mine drainage.</title>
        <authorList>
            <person name="Mendez-Garcia C."/>
            <person name="Mesa V."/>
            <person name="Sprenger R.R."/>
            <person name="Richter M."/>
            <person name="Diez M.S."/>
            <person name="Solano J."/>
            <person name="Bargiela R."/>
            <person name="Golyshina O.V."/>
            <person name="Manteca A."/>
            <person name="Ramos J.L."/>
            <person name="Gallego J.R."/>
            <person name="Llorente I."/>
            <person name="Martins Dos Santos V.A."/>
            <person name="Jensen O.N."/>
            <person name="Pelaez A.I."/>
            <person name="Sanchez J."/>
            <person name="Ferrer M."/>
        </authorList>
    </citation>
    <scope>NUCLEOTIDE SEQUENCE</scope>
</reference>
<feature type="domain" description="APS kinase" evidence="7">
    <location>
        <begin position="389"/>
        <end position="419"/>
    </location>
</feature>
<name>T1CWC2_9ZZZZ</name>